<dbReference type="GO" id="GO:0005694">
    <property type="term" value="C:chromosome"/>
    <property type="evidence" value="ECO:0007669"/>
    <property type="project" value="TreeGrafter"/>
</dbReference>
<dbReference type="NCBIfam" id="TIGR00180">
    <property type="entry name" value="parB_part"/>
    <property type="match status" value="1"/>
</dbReference>
<proteinExistence type="inferred from homology"/>
<dbReference type="SMART" id="SM00470">
    <property type="entry name" value="ParB"/>
    <property type="match status" value="1"/>
</dbReference>
<evidence type="ECO:0000313" key="5">
    <source>
        <dbReference type="Proteomes" id="UP000617634"/>
    </source>
</evidence>
<name>A0A931HFI6_9SPHN</name>
<comment type="similarity">
    <text evidence="1">Belongs to the ParB family.</text>
</comment>
<evidence type="ECO:0000313" key="4">
    <source>
        <dbReference type="EMBL" id="MBH0114411.1"/>
    </source>
</evidence>
<gene>
    <name evidence="4" type="ORF">I5E68_15810</name>
</gene>
<dbReference type="InterPro" id="IPR050336">
    <property type="entry name" value="Chromosome_partition/occlusion"/>
</dbReference>
<sequence length="387" mass="41436">MARKQSEYLASLLAEEEATQDSSSTPPAPARAPEPAARVEPAAQAPEPAPSPSPASAPPPASTRSAATSRAGLSLLGRENALARVASGEVRQVTQLLLDPARVRVWEGNARNQARLSEESCRDLIDSIVAEGGQKVPAVVRHIADDPAYDYELVAGTRRHFAISWLRAHSYPDMKLLAQVAELDDEAAFRLADIENRARKDITDIERARNYAEALPIHYGGKAVRMAERLKLSKGWLSKMLKAATIPDDVLVAFADQGELTLNPAYRLAGALDDKVHARAIRREARAIVGDNAKALATGRPPLSGATTLKRLLAASDELDEGAGSSKKPVRFEVGGSHGRAILAVKDVSRQGVTIHLPMASGANDEELTEALRQALETLRSNGISVT</sequence>
<dbReference type="AlphaFoldDB" id="A0A931HFI6"/>
<dbReference type="PANTHER" id="PTHR33375">
    <property type="entry name" value="CHROMOSOME-PARTITIONING PROTEIN PARB-RELATED"/>
    <property type="match status" value="1"/>
</dbReference>
<evidence type="ECO:0000256" key="2">
    <source>
        <dbReference type="SAM" id="MobiDB-lite"/>
    </source>
</evidence>
<organism evidence="4 5">
    <name type="scientific">Novosphingobium aureum</name>
    <dbReference type="NCBI Taxonomy" id="2792964"/>
    <lineage>
        <taxon>Bacteria</taxon>
        <taxon>Pseudomonadati</taxon>
        <taxon>Pseudomonadota</taxon>
        <taxon>Alphaproteobacteria</taxon>
        <taxon>Sphingomonadales</taxon>
        <taxon>Sphingomonadaceae</taxon>
        <taxon>Novosphingobium</taxon>
    </lineage>
</organism>
<dbReference type="CDD" id="cd16405">
    <property type="entry name" value="RepB_like_N"/>
    <property type="match status" value="1"/>
</dbReference>
<protein>
    <submittedName>
        <fullName evidence="4">ParB/RepB/Spo0J family partition protein</fullName>
    </submittedName>
</protein>
<dbReference type="EMBL" id="JADZGI010000003">
    <property type="protein sequence ID" value="MBH0114411.1"/>
    <property type="molecule type" value="Genomic_DNA"/>
</dbReference>
<dbReference type="PANTHER" id="PTHR33375:SF1">
    <property type="entry name" value="CHROMOSOME-PARTITIONING PROTEIN PARB-RELATED"/>
    <property type="match status" value="1"/>
</dbReference>
<dbReference type="SUPFAM" id="SSF110849">
    <property type="entry name" value="ParB/Sulfiredoxin"/>
    <property type="match status" value="1"/>
</dbReference>
<reference evidence="4" key="1">
    <citation type="submission" date="2020-11" db="EMBL/GenBank/DDBJ databases">
        <title>Novosphingobium aureum sp. nov., a marine bacterium isolated from sediment of a salt flat.</title>
        <authorList>
            <person name="Yoo Y."/>
            <person name="Kim J.-J."/>
        </authorList>
    </citation>
    <scope>NUCLEOTIDE SEQUENCE</scope>
    <source>
        <strain evidence="4">YJ-S2-02</strain>
    </source>
</reference>
<dbReference type="Pfam" id="PF18090">
    <property type="entry name" value="SoPB_HTH"/>
    <property type="match status" value="1"/>
</dbReference>
<dbReference type="InterPro" id="IPR036086">
    <property type="entry name" value="ParB/Sulfiredoxin_sf"/>
</dbReference>
<dbReference type="GO" id="GO:0003677">
    <property type="term" value="F:DNA binding"/>
    <property type="evidence" value="ECO:0007669"/>
    <property type="project" value="InterPro"/>
</dbReference>
<comment type="caution">
    <text evidence="4">The sequence shown here is derived from an EMBL/GenBank/DDBJ whole genome shotgun (WGS) entry which is preliminary data.</text>
</comment>
<dbReference type="RefSeq" id="WP_197165785.1">
    <property type="nucleotide sequence ID" value="NZ_JADZGI010000003.1"/>
</dbReference>
<dbReference type="Proteomes" id="UP000617634">
    <property type="component" value="Unassembled WGS sequence"/>
</dbReference>
<feature type="compositionally biased region" description="Low complexity" evidence="2">
    <location>
        <begin position="33"/>
        <end position="46"/>
    </location>
</feature>
<dbReference type="InterPro" id="IPR040873">
    <property type="entry name" value="SoPB_HTH"/>
</dbReference>
<dbReference type="Gene3D" id="1.10.10.2830">
    <property type="match status" value="1"/>
</dbReference>
<dbReference type="InterPro" id="IPR037972">
    <property type="entry name" value="RepB_N"/>
</dbReference>
<evidence type="ECO:0000259" key="3">
    <source>
        <dbReference type="SMART" id="SM00470"/>
    </source>
</evidence>
<dbReference type="SUPFAM" id="SSF109709">
    <property type="entry name" value="KorB DNA-binding domain-like"/>
    <property type="match status" value="1"/>
</dbReference>
<feature type="compositionally biased region" description="Pro residues" evidence="2">
    <location>
        <begin position="47"/>
        <end position="61"/>
    </location>
</feature>
<accession>A0A931HFI6</accession>
<dbReference type="InterPro" id="IPR003115">
    <property type="entry name" value="ParB_N"/>
</dbReference>
<keyword evidence="5" id="KW-1185">Reference proteome</keyword>
<dbReference type="GO" id="GO:0007059">
    <property type="term" value="P:chromosome segregation"/>
    <property type="evidence" value="ECO:0007669"/>
    <property type="project" value="TreeGrafter"/>
</dbReference>
<feature type="region of interest" description="Disordered" evidence="2">
    <location>
        <begin position="1"/>
        <end position="68"/>
    </location>
</feature>
<dbReference type="Pfam" id="PF02195">
    <property type="entry name" value="ParB_N"/>
    <property type="match status" value="1"/>
</dbReference>
<evidence type="ECO:0000256" key="1">
    <source>
        <dbReference type="ARBA" id="ARBA00006295"/>
    </source>
</evidence>
<dbReference type="InterPro" id="IPR004437">
    <property type="entry name" value="ParB/RepB/Spo0J"/>
</dbReference>
<feature type="domain" description="ParB-like N-terminal" evidence="3">
    <location>
        <begin position="96"/>
        <end position="197"/>
    </location>
</feature>